<dbReference type="SUPFAM" id="SSF48019">
    <property type="entry name" value="post-AAA+ oligomerization domain-like"/>
    <property type="match status" value="1"/>
</dbReference>
<dbReference type="Pfam" id="PF12362">
    <property type="entry name" value="DUF3646"/>
    <property type="match status" value="1"/>
</dbReference>
<sequence length="882" mass="91005">MPDDTDWYADAAPAEDPDRLPVPPPEGPGLFGDTLPMAPPVSDAAASPPADASRLAAAPALPVAAPAAAAVPAPGTPYRVLARKYRPTRFEDLIGQDAAVRILRRAFATNRVAHAFMLTGVRGVGKTTTARIIARALNCIGPDGRGGPTAEPCGVCPNCTAILADRHPDVLEMDAASRTGVDDVREIIEATRFRPMQARMKVFIIDEVHMLSRNAFNALLKTLEEPPAQVTFIFATTELRKVPVTVLSRCQRFDLRRVGQTELAIHFGRIAGLEGAALDDDALTLIARAADGSVRDGLSLLDQAIAQGATAGSPMGGEAALGAGAVTAADAGDPDAVGVITGAQVADMLGLADRGLVFDLFDAVVAGDVGRALAITDAAYARGADLGQMLADLLELVHTVSRLKAVPELRRNGELPENERVRGGALADALSVPVLGRLWQMLLKGVSEVDTAPDRRDAAEMVLIRLCFVADQPTPGELVRQLREGHAPAGGGGPAPGGPGTGNTPSARVIHDSAGASGPPDRGASAMPAAGLAAETRGLDERQRLSHDVPGGPPGGGGRDVNAPAGPGPGPGPGRPHAPPSGPPASGSLAGTAGSSPRTLPSGTPPWDARPAMTVHGGGAAALRIVPEPELVPDSEPERPNDPVPEPKPEPRGDGAWSPAATGATDTADLASVDIASPAPAAGPEVGLAAPGSPVPDAVDASPPPPVLRSWRELVAFVAARREATLHGHLRHCAHLVRWSPPVIELRLEREAPRDLSQRLAKLLLDATGTRWTIALSRDAGEPTLAEQQDALDAATREAAAAHPLVQAIMRAFPGATLGPVRDTALDEYGLPPEILPEASTDEIGDGGLPEPGLGDEDTAPDLEFAPLDSEFAGFDDFHRPG</sequence>
<feature type="compositionally biased region" description="Basic and acidic residues" evidence="12">
    <location>
        <begin position="537"/>
        <end position="547"/>
    </location>
</feature>
<evidence type="ECO:0000313" key="15">
    <source>
        <dbReference type="Proteomes" id="UP001524547"/>
    </source>
</evidence>
<feature type="region of interest" description="Disordered" evidence="12">
    <location>
        <begin position="677"/>
        <end position="703"/>
    </location>
</feature>
<keyword evidence="10" id="KW-0239">DNA-directed DNA polymerase</keyword>
<evidence type="ECO:0000256" key="1">
    <source>
        <dbReference type="ARBA" id="ARBA00006360"/>
    </source>
</evidence>
<dbReference type="CDD" id="cd00009">
    <property type="entry name" value="AAA"/>
    <property type="match status" value="1"/>
</dbReference>
<dbReference type="PANTHER" id="PTHR11669">
    <property type="entry name" value="REPLICATION FACTOR C / DNA POLYMERASE III GAMMA-TAU SUBUNIT"/>
    <property type="match status" value="1"/>
</dbReference>
<dbReference type="Gene3D" id="1.10.8.60">
    <property type="match status" value="1"/>
</dbReference>
<evidence type="ECO:0000256" key="11">
    <source>
        <dbReference type="ARBA" id="ARBA00049244"/>
    </source>
</evidence>
<keyword evidence="15" id="KW-1185">Reference proteome</keyword>
<gene>
    <name evidence="14" type="ORF">NFI88_09860</name>
</gene>
<name>A0ABT1VXS2_9PROT</name>
<dbReference type="Pfam" id="PF13177">
    <property type="entry name" value="DNA_pol3_delta2"/>
    <property type="match status" value="1"/>
</dbReference>
<reference evidence="14 15" key="1">
    <citation type="submission" date="2022-06" db="EMBL/GenBank/DDBJ databases">
        <title>Rhizosaccharibacter gen. nov. sp. nov. KSS12, endophytic bacteria isolated from sugarcane.</title>
        <authorList>
            <person name="Pitiwittayakul N."/>
        </authorList>
    </citation>
    <scope>NUCLEOTIDE SEQUENCE [LARGE SCALE GENOMIC DNA]</scope>
    <source>
        <strain evidence="14 15">KSS12</strain>
    </source>
</reference>
<dbReference type="InterPro" id="IPR050238">
    <property type="entry name" value="DNA_Rep/Repair_Clamp_Loader"/>
</dbReference>
<dbReference type="InterPro" id="IPR027417">
    <property type="entry name" value="P-loop_NTPase"/>
</dbReference>
<dbReference type="InterPro" id="IPR045085">
    <property type="entry name" value="HLD_clamp_pol_III_gamma_tau"/>
</dbReference>
<feature type="region of interest" description="Disordered" evidence="12">
    <location>
        <begin position="1"/>
        <end position="50"/>
    </location>
</feature>
<evidence type="ECO:0000256" key="8">
    <source>
        <dbReference type="ARBA" id="ARBA00022833"/>
    </source>
</evidence>
<dbReference type="InterPro" id="IPR003593">
    <property type="entry name" value="AAA+_ATPase"/>
</dbReference>
<dbReference type="CDD" id="cd18137">
    <property type="entry name" value="HLD_clamp_pol_III_gamma_tau"/>
    <property type="match status" value="1"/>
</dbReference>
<dbReference type="NCBIfam" id="TIGR02397">
    <property type="entry name" value="dnaX_nterm"/>
    <property type="match status" value="1"/>
</dbReference>
<keyword evidence="5" id="KW-0235">DNA replication</keyword>
<feature type="region of interest" description="Disordered" evidence="12">
    <location>
        <begin position="630"/>
        <end position="662"/>
    </location>
</feature>
<evidence type="ECO:0000256" key="6">
    <source>
        <dbReference type="ARBA" id="ARBA00022723"/>
    </source>
</evidence>
<dbReference type="Gene3D" id="3.40.50.300">
    <property type="entry name" value="P-loop containing nucleotide triphosphate hydrolases"/>
    <property type="match status" value="1"/>
</dbReference>
<accession>A0ABT1VXS2</accession>
<feature type="compositionally biased region" description="Pro residues" evidence="12">
    <location>
        <begin position="566"/>
        <end position="583"/>
    </location>
</feature>
<feature type="region of interest" description="Disordered" evidence="12">
    <location>
        <begin position="834"/>
        <end position="862"/>
    </location>
</feature>
<dbReference type="EMBL" id="JAMZEJ010000005">
    <property type="protein sequence ID" value="MCQ8241144.1"/>
    <property type="molecule type" value="Genomic_DNA"/>
</dbReference>
<evidence type="ECO:0000259" key="13">
    <source>
        <dbReference type="SMART" id="SM00382"/>
    </source>
</evidence>
<comment type="caution">
    <text evidence="14">The sequence shown here is derived from an EMBL/GenBank/DDBJ whole genome shotgun (WGS) entry which is preliminary data.</text>
</comment>
<dbReference type="InterPro" id="IPR022107">
    <property type="entry name" value="DNA_pol_III_gamma/tau_C"/>
</dbReference>
<keyword evidence="6" id="KW-0479">Metal-binding</keyword>
<dbReference type="InterPro" id="IPR022754">
    <property type="entry name" value="DNA_pol_III_gamma-3"/>
</dbReference>
<dbReference type="Pfam" id="PF12169">
    <property type="entry name" value="DNA_pol3_gamma3"/>
    <property type="match status" value="1"/>
</dbReference>
<dbReference type="NCBIfam" id="NF006585">
    <property type="entry name" value="PRK09111.1"/>
    <property type="match status" value="1"/>
</dbReference>
<keyword evidence="3 14" id="KW-0808">Transferase</keyword>
<dbReference type="Gene3D" id="1.20.272.10">
    <property type="match status" value="1"/>
</dbReference>
<feature type="compositionally biased region" description="Basic and acidic residues" evidence="12">
    <location>
        <begin position="636"/>
        <end position="653"/>
    </location>
</feature>
<dbReference type="Pfam" id="PF22608">
    <property type="entry name" value="DNAX_ATPase_lid"/>
    <property type="match status" value="1"/>
</dbReference>
<feature type="region of interest" description="Disordered" evidence="12">
    <location>
        <begin position="484"/>
        <end position="614"/>
    </location>
</feature>
<dbReference type="InterPro" id="IPR012763">
    <property type="entry name" value="DNA_pol_III_sug/sutau_N"/>
</dbReference>
<dbReference type="SUPFAM" id="SSF52540">
    <property type="entry name" value="P-loop containing nucleoside triphosphate hydrolases"/>
    <property type="match status" value="1"/>
</dbReference>
<dbReference type="EC" id="2.7.7.7" evidence="2"/>
<proteinExistence type="inferred from homology"/>
<evidence type="ECO:0000256" key="4">
    <source>
        <dbReference type="ARBA" id="ARBA00022695"/>
    </source>
</evidence>
<dbReference type="GO" id="GO:0003887">
    <property type="term" value="F:DNA-directed DNA polymerase activity"/>
    <property type="evidence" value="ECO:0007669"/>
    <property type="project" value="UniProtKB-EC"/>
</dbReference>
<evidence type="ECO:0000256" key="5">
    <source>
        <dbReference type="ARBA" id="ARBA00022705"/>
    </source>
</evidence>
<evidence type="ECO:0000256" key="10">
    <source>
        <dbReference type="ARBA" id="ARBA00022932"/>
    </source>
</evidence>
<feature type="compositionally biased region" description="Gly residues" evidence="12">
    <location>
        <begin position="488"/>
        <end position="501"/>
    </location>
</feature>
<dbReference type="Proteomes" id="UP001524547">
    <property type="component" value="Unassembled WGS sequence"/>
</dbReference>
<keyword evidence="7" id="KW-0547">Nucleotide-binding</keyword>
<protein>
    <recommendedName>
        <fullName evidence="2">DNA-directed DNA polymerase</fullName>
        <ecNumber evidence="2">2.7.7.7</ecNumber>
    </recommendedName>
</protein>
<keyword evidence="4 14" id="KW-0548">Nucleotidyltransferase</keyword>
<organism evidence="14 15">
    <name type="scientific">Rhizosaccharibacter radicis</name>
    <dbReference type="NCBI Taxonomy" id="2782605"/>
    <lineage>
        <taxon>Bacteria</taxon>
        <taxon>Pseudomonadati</taxon>
        <taxon>Pseudomonadota</taxon>
        <taxon>Alphaproteobacteria</taxon>
        <taxon>Acetobacterales</taxon>
        <taxon>Acetobacteraceae</taxon>
        <taxon>Rhizosaccharibacter</taxon>
    </lineage>
</organism>
<evidence type="ECO:0000256" key="12">
    <source>
        <dbReference type="SAM" id="MobiDB-lite"/>
    </source>
</evidence>
<evidence type="ECO:0000256" key="3">
    <source>
        <dbReference type="ARBA" id="ARBA00022679"/>
    </source>
</evidence>
<evidence type="ECO:0000313" key="14">
    <source>
        <dbReference type="EMBL" id="MCQ8241144.1"/>
    </source>
</evidence>
<feature type="domain" description="AAA+ ATPase" evidence="13">
    <location>
        <begin position="112"/>
        <end position="259"/>
    </location>
</feature>
<dbReference type="PANTHER" id="PTHR11669:SF0">
    <property type="entry name" value="PROTEIN STICHEL-LIKE 2"/>
    <property type="match status" value="1"/>
</dbReference>
<evidence type="ECO:0000256" key="9">
    <source>
        <dbReference type="ARBA" id="ARBA00022840"/>
    </source>
</evidence>
<keyword evidence="8" id="KW-0862">Zinc</keyword>
<evidence type="ECO:0000256" key="7">
    <source>
        <dbReference type="ARBA" id="ARBA00022741"/>
    </source>
</evidence>
<feature type="compositionally biased region" description="Low complexity" evidence="12">
    <location>
        <begin position="524"/>
        <end position="534"/>
    </location>
</feature>
<feature type="compositionally biased region" description="Low complexity" evidence="12">
    <location>
        <begin position="584"/>
        <end position="597"/>
    </location>
</feature>
<keyword evidence="9" id="KW-0067">ATP-binding</keyword>
<dbReference type="InterPro" id="IPR008921">
    <property type="entry name" value="DNA_pol3_clamp-load_cplx_C"/>
</dbReference>
<comment type="catalytic activity">
    <reaction evidence="11">
        <text>DNA(n) + a 2'-deoxyribonucleoside 5'-triphosphate = DNA(n+1) + diphosphate</text>
        <dbReference type="Rhea" id="RHEA:22508"/>
        <dbReference type="Rhea" id="RHEA-COMP:17339"/>
        <dbReference type="Rhea" id="RHEA-COMP:17340"/>
        <dbReference type="ChEBI" id="CHEBI:33019"/>
        <dbReference type="ChEBI" id="CHEBI:61560"/>
        <dbReference type="ChEBI" id="CHEBI:173112"/>
        <dbReference type="EC" id="2.7.7.7"/>
    </reaction>
</comment>
<evidence type="ECO:0000256" key="2">
    <source>
        <dbReference type="ARBA" id="ARBA00012417"/>
    </source>
</evidence>
<comment type="similarity">
    <text evidence="1">Belongs to the DnaX/STICHEL family.</text>
</comment>
<feature type="compositionally biased region" description="Low complexity" evidence="12">
    <location>
        <begin position="40"/>
        <end position="50"/>
    </location>
</feature>
<dbReference type="SMART" id="SM00382">
    <property type="entry name" value="AAA"/>
    <property type="match status" value="1"/>
</dbReference>